<evidence type="ECO:0000313" key="2">
    <source>
        <dbReference type="EMBL" id="CAB1418449.1"/>
    </source>
</evidence>
<evidence type="ECO:0000313" key="3">
    <source>
        <dbReference type="Proteomes" id="UP001153269"/>
    </source>
</evidence>
<dbReference type="EMBL" id="CADEAL010000325">
    <property type="protein sequence ID" value="CAB1418449.1"/>
    <property type="molecule type" value="Genomic_DNA"/>
</dbReference>
<reference evidence="2" key="1">
    <citation type="submission" date="2020-03" db="EMBL/GenBank/DDBJ databases">
        <authorList>
            <person name="Weist P."/>
        </authorList>
    </citation>
    <scope>NUCLEOTIDE SEQUENCE</scope>
</reference>
<sequence length="101" mass="10968">MATWSRGVGWIRRERGSGQGDEVKVGVENKRVRVRGQEIRTRGGKGRVRGGERGSILVKEHPAAVERKIVSGPVRRQSSGENCSPGDHVASCPDRAAARLL</sequence>
<name>A0A9N7TTK4_PLEPL</name>
<feature type="region of interest" description="Disordered" evidence="1">
    <location>
        <begin position="1"/>
        <end position="22"/>
    </location>
</feature>
<protein>
    <submittedName>
        <fullName evidence="2">Uncharacterized protein</fullName>
    </submittedName>
</protein>
<dbReference type="AlphaFoldDB" id="A0A9N7TTK4"/>
<accession>A0A9N7TTK4</accession>
<keyword evidence="3" id="KW-1185">Reference proteome</keyword>
<feature type="compositionally biased region" description="Basic and acidic residues" evidence="1">
    <location>
        <begin position="11"/>
        <end position="22"/>
    </location>
</feature>
<organism evidence="2 3">
    <name type="scientific">Pleuronectes platessa</name>
    <name type="common">European plaice</name>
    <dbReference type="NCBI Taxonomy" id="8262"/>
    <lineage>
        <taxon>Eukaryota</taxon>
        <taxon>Metazoa</taxon>
        <taxon>Chordata</taxon>
        <taxon>Craniata</taxon>
        <taxon>Vertebrata</taxon>
        <taxon>Euteleostomi</taxon>
        <taxon>Actinopterygii</taxon>
        <taxon>Neopterygii</taxon>
        <taxon>Teleostei</taxon>
        <taxon>Neoteleostei</taxon>
        <taxon>Acanthomorphata</taxon>
        <taxon>Carangaria</taxon>
        <taxon>Pleuronectiformes</taxon>
        <taxon>Pleuronectoidei</taxon>
        <taxon>Pleuronectidae</taxon>
        <taxon>Pleuronectes</taxon>
    </lineage>
</organism>
<dbReference type="Proteomes" id="UP001153269">
    <property type="component" value="Unassembled WGS sequence"/>
</dbReference>
<feature type="region of interest" description="Disordered" evidence="1">
    <location>
        <begin position="74"/>
        <end position="93"/>
    </location>
</feature>
<proteinExistence type="predicted"/>
<evidence type="ECO:0000256" key="1">
    <source>
        <dbReference type="SAM" id="MobiDB-lite"/>
    </source>
</evidence>
<comment type="caution">
    <text evidence="2">The sequence shown here is derived from an EMBL/GenBank/DDBJ whole genome shotgun (WGS) entry which is preliminary data.</text>
</comment>
<gene>
    <name evidence="2" type="ORF">PLEPLA_LOCUS6275</name>
</gene>